<sequence length="96" mass="10944">MLKKITQWTFLKGYLIVYLTCCLIFTIIMWDTLSNAEGWGVVYMVGLFIIGIFGLLIDFILTLIIKNKKILNGIGIFIAIGFSIMLFIELKNNGFN</sequence>
<dbReference type="RefSeq" id="WP_074979013.1">
    <property type="nucleotide sequence ID" value="NZ_FPAG01000006.1"/>
</dbReference>
<keyword evidence="1" id="KW-0472">Membrane</keyword>
<dbReference type="Proteomes" id="UP000183209">
    <property type="component" value="Unassembled WGS sequence"/>
</dbReference>
<evidence type="ECO:0000313" key="2">
    <source>
        <dbReference type="EMBL" id="SFS96535.1"/>
    </source>
</evidence>
<dbReference type="AlphaFoldDB" id="A0A1I6U526"/>
<reference evidence="2 3" key="1">
    <citation type="submission" date="2016-10" db="EMBL/GenBank/DDBJ databases">
        <authorList>
            <person name="de Groot N.N."/>
        </authorList>
    </citation>
    <scope>NUCLEOTIDE SEQUENCE [LARGE SCALE GENOMIC DNA]</scope>
    <source>
        <strain evidence="2 3">CGMCC 1.6114</strain>
    </source>
</reference>
<organism evidence="2 3">
    <name type="scientific">Zhouia amylolytica</name>
    <dbReference type="NCBI Taxonomy" id="376730"/>
    <lineage>
        <taxon>Bacteria</taxon>
        <taxon>Pseudomonadati</taxon>
        <taxon>Bacteroidota</taxon>
        <taxon>Flavobacteriia</taxon>
        <taxon>Flavobacteriales</taxon>
        <taxon>Flavobacteriaceae</taxon>
        <taxon>Zhouia</taxon>
    </lineage>
</organism>
<gene>
    <name evidence="2" type="ORF">SAMN04487906_2379</name>
</gene>
<accession>A0A1I6U526</accession>
<name>A0A1I6U526_9FLAO</name>
<evidence type="ECO:0000313" key="3">
    <source>
        <dbReference type="Proteomes" id="UP000183209"/>
    </source>
</evidence>
<feature type="transmembrane region" description="Helical" evidence="1">
    <location>
        <begin position="42"/>
        <end position="63"/>
    </location>
</feature>
<dbReference type="OrthoDB" id="9954272at2"/>
<dbReference type="EMBL" id="FPAG01000006">
    <property type="protein sequence ID" value="SFS96535.1"/>
    <property type="molecule type" value="Genomic_DNA"/>
</dbReference>
<feature type="transmembrane region" description="Helical" evidence="1">
    <location>
        <begin position="70"/>
        <end position="88"/>
    </location>
</feature>
<proteinExistence type="predicted"/>
<keyword evidence="1" id="KW-0812">Transmembrane</keyword>
<keyword evidence="1" id="KW-1133">Transmembrane helix</keyword>
<protein>
    <submittedName>
        <fullName evidence="2">Uncharacterized protein</fullName>
    </submittedName>
</protein>
<feature type="transmembrane region" description="Helical" evidence="1">
    <location>
        <begin position="12"/>
        <end position="30"/>
    </location>
</feature>
<evidence type="ECO:0000256" key="1">
    <source>
        <dbReference type="SAM" id="Phobius"/>
    </source>
</evidence>